<dbReference type="PANTHER" id="PTHR11614">
    <property type="entry name" value="PHOSPHOLIPASE-RELATED"/>
    <property type="match status" value="1"/>
</dbReference>
<dbReference type="InterPro" id="IPR012354">
    <property type="entry name" value="Esterase_lipase"/>
</dbReference>
<protein>
    <submittedName>
        <fullName evidence="2">Alpha/beta fold hydrolase</fullName>
    </submittedName>
</protein>
<keyword evidence="2" id="KW-0378">Hydrolase</keyword>
<name>A0ABZ3BXJ2_9GAMM</name>
<feature type="domain" description="Serine aminopeptidase S33" evidence="1">
    <location>
        <begin position="20"/>
        <end position="229"/>
    </location>
</feature>
<dbReference type="Gene3D" id="3.40.50.1820">
    <property type="entry name" value="alpha/beta hydrolase"/>
    <property type="match status" value="1"/>
</dbReference>
<proteinExistence type="predicted"/>
<dbReference type="InterPro" id="IPR022742">
    <property type="entry name" value="Hydrolase_4"/>
</dbReference>
<dbReference type="Pfam" id="PF12146">
    <property type="entry name" value="Hydrolase_4"/>
    <property type="match status" value="1"/>
</dbReference>
<evidence type="ECO:0000259" key="1">
    <source>
        <dbReference type="Pfam" id="PF12146"/>
    </source>
</evidence>
<dbReference type="EMBL" id="CP150637">
    <property type="protein sequence ID" value="WZW87238.1"/>
    <property type="molecule type" value="Genomic_DNA"/>
</dbReference>
<sequence length="251" mass="26992">MTQILPGAEPFFFSGNDIGVLVIHGFTGSTQSMRPLGEALAKTGFTVLGPRLTGHGTSPEDMATASYQDWIRDVTEALTELKTKTVHQFVVGLSMGGTLTLYLAENHPSIAGIVPINAAIDMPALTETFSQLQHSDTAFIEGIGSDIKKTGISELAYPKTPVKSMGDILILMQEVRSNLSKITVPALICSSTIDHVVPIENSQEIFNTISSEDKTLLSLTESYHVATLDNDAPLIEAETIAFIQRISSSLK</sequence>
<dbReference type="RefSeq" id="WP_026879347.1">
    <property type="nucleotide sequence ID" value="NZ_AZOD01000034.1"/>
</dbReference>
<dbReference type="InterPro" id="IPR029058">
    <property type="entry name" value="AB_hydrolase_fold"/>
</dbReference>
<keyword evidence="3" id="KW-1185">Reference proteome</keyword>
<evidence type="ECO:0000313" key="3">
    <source>
        <dbReference type="Proteomes" id="UP001449178"/>
    </source>
</evidence>
<organism evidence="2 3">
    <name type="scientific">Ignatzschineria larvae DSM 13226</name>
    <dbReference type="NCBI Taxonomy" id="1111732"/>
    <lineage>
        <taxon>Bacteria</taxon>
        <taxon>Pseudomonadati</taxon>
        <taxon>Pseudomonadota</taxon>
        <taxon>Gammaproteobacteria</taxon>
        <taxon>Cardiobacteriales</taxon>
        <taxon>Ignatzschineriaceae</taxon>
        <taxon>Ignatzschineria</taxon>
    </lineage>
</organism>
<dbReference type="Proteomes" id="UP001449178">
    <property type="component" value="Chromosome"/>
</dbReference>
<dbReference type="InterPro" id="IPR051044">
    <property type="entry name" value="MAG_DAG_Lipase"/>
</dbReference>
<dbReference type="PIRSF" id="PIRSF017388">
    <property type="entry name" value="Esterase_lipase"/>
    <property type="match status" value="1"/>
</dbReference>
<evidence type="ECO:0000313" key="2">
    <source>
        <dbReference type="EMBL" id="WZW87238.1"/>
    </source>
</evidence>
<reference evidence="2 3" key="1">
    <citation type="submission" date="2024-03" db="EMBL/GenBank/DDBJ databases">
        <title>Complete Genome Sequence and Annotation of Ignatzschineria larvae DSM 13226.</title>
        <authorList>
            <person name="Cantrell E."/>
            <person name="Burcham Z.M."/>
        </authorList>
    </citation>
    <scope>NUCLEOTIDE SEQUENCE [LARGE SCALE GENOMIC DNA]</scope>
    <source>
        <strain evidence="2 3">DSM 13226</strain>
    </source>
</reference>
<dbReference type="GO" id="GO:0016787">
    <property type="term" value="F:hydrolase activity"/>
    <property type="evidence" value="ECO:0007669"/>
    <property type="project" value="UniProtKB-KW"/>
</dbReference>
<gene>
    <name evidence="2" type="ORF">WMO13_07595</name>
</gene>
<dbReference type="SUPFAM" id="SSF53474">
    <property type="entry name" value="alpha/beta-Hydrolases"/>
    <property type="match status" value="1"/>
</dbReference>
<accession>A0ABZ3BXJ2</accession>